<keyword evidence="6 8" id="KW-0100">Branched-chain amino acid biosynthesis</keyword>
<dbReference type="InterPro" id="IPR045865">
    <property type="entry name" value="ACT-like_dom_sf"/>
</dbReference>
<dbReference type="CDD" id="cd04878">
    <property type="entry name" value="ACT_AHAS"/>
    <property type="match status" value="1"/>
</dbReference>
<evidence type="ECO:0000256" key="1">
    <source>
        <dbReference type="ARBA" id="ARBA00004974"/>
    </source>
</evidence>
<dbReference type="NCBIfam" id="TIGR00119">
    <property type="entry name" value="acolac_sm"/>
    <property type="match status" value="1"/>
</dbReference>
<protein>
    <recommendedName>
        <fullName evidence="8">Acetolactate synthase small subunit</fullName>
        <shortName evidence="8">AHAS</shortName>
        <shortName evidence="8">ALS</shortName>
        <ecNumber evidence="8">2.2.1.6</ecNumber>
    </recommendedName>
    <alternativeName>
        <fullName evidence="8">Acetohydroxy-acid synthase small subunit</fullName>
    </alternativeName>
</protein>
<comment type="pathway">
    <text evidence="2 8">Amino-acid biosynthesis; L-valine biosynthesis; L-valine from pyruvate: step 1/4.</text>
</comment>
<organism evidence="10 11">
    <name type="scientific">Clostridium acidisoli DSM 12555</name>
    <dbReference type="NCBI Taxonomy" id="1121291"/>
    <lineage>
        <taxon>Bacteria</taxon>
        <taxon>Bacillati</taxon>
        <taxon>Bacillota</taxon>
        <taxon>Clostridia</taxon>
        <taxon>Eubacteriales</taxon>
        <taxon>Clostridiaceae</taxon>
        <taxon>Clostridium</taxon>
    </lineage>
</organism>
<dbReference type="UniPathway" id="UPA00047">
    <property type="reaction ID" value="UER00055"/>
</dbReference>
<dbReference type="InterPro" id="IPR002912">
    <property type="entry name" value="ACT_dom"/>
</dbReference>
<comment type="function">
    <text evidence="8">Catalyzes the conversion of 2 pyruvate molecules into acetolactate in the first common step of the biosynthetic pathway of the branched-amino acids such as leucine, isoleucine, and valine.</text>
</comment>
<evidence type="ECO:0000256" key="6">
    <source>
        <dbReference type="ARBA" id="ARBA00023304"/>
    </source>
</evidence>
<keyword evidence="11" id="KW-1185">Reference proteome</keyword>
<comment type="catalytic activity">
    <reaction evidence="7 8">
        <text>2 pyruvate + H(+) = (2S)-2-acetolactate + CO2</text>
        <dbReference type="Rhea" id="RHEA:25249"/>
        <dbReference type="ChEBI" id="CHEBI:15361"/>
        <dbReference type="ChEBI" id="CHEBI:15378"/>
        <dbReference type="ChEBI" id="CHEBI:16526"/>
        <dbReference type="ChEBI" id="CHEBI:58476"/>
        <dbReference type="EC" id="2.2.1.6"/>
    </reaction>
</comment>
<evidence type="ECO:0000256" key="3">
    <source>
        <dbReference type="ARBA" id="ARBA00006341"/>
    </source>
</evidence>
<dbReference type="InterPro" id="IPR054480">
    <property type="entry name" value="AHAS_small-like_ACT"/>
</dbReference>
<evidence type="ECO:0000256" key="4">
    <source>
        <dbReference type="ARBA" id="ARBA00011744"/>
    </source>
</evidence>
<dbReference type="GO" id="GO:0009099">
    <property type="term" value="P:L-valine biosynthetic process"/>
    <property type="evidence" value="ECO:0007669"/>
    <property type="project" value="UniProtKB-UniRule"/>
</dbReference>
<evidence type="ECO:0000259" key="9">
    <source>
        <dbReference type="PROSITE" id="PS51671"/>
    </source>
</evidence>
<evidence type="ECO:0000256" key="5">
    <source>
        <dbReference type="ARBA" id="ARBA00022605"/>
    </source>
</evidence>
<evidence type="ECO:0000256" key="7">
    <source>
        <dbReference type="ARBA" id="ARBA00048670"/>
    </source>
</evidence>
<dbReference type="PROSITE" id="PS51671">
    <property type="entry name" value="ACT"/>
    <property type="match status" value="1"/>
</dbReference>
<dbReference type="Pfam" id="PF22629">
    <property type="entry name" value="ACT_AHAS_ss"/>
    <property type="match status" value="1"/>
</dbReference>
<dbReference type="GO" id="GO:1990610">
    <property type="term" value="F:acetolactate synthase regulator activity"/>
    <property type="evidence" value="ECO:0007669"/>
    <property type="project" value="UniProtKB-UniRule"/>
</dbReference>
<sequence length="94" mass="10887">MSTENYVIKLIVNNHPGVMSHIVGLFSRRAFNLEGIICLGIGDSNTSQMYLLIKNDERTEQIIKQLEKLYDILNVSLHTEEEFPVFNKLYNELE</sequence>
<dbReference type="PANTHER" id="PTHR30239">
    <property type="entry name" value="ACETOLACTATE SYNTHASE SMALL SUBUNIT"/>
    <property type="match status" value="1"/>
</dbReference>
<dbReference type="STRING" id="1121291.SAMN02745134_02513"/>
<evidence type="ECO:0000256" key="8">
    <source>
        <dbReference type="RuleBase" id="RU368092"/>
    </source>
</evidence>
<dbReference type="GO" id="GO:0005829">
    <property type="term" value="C:cytosol"/>
    <property type="evidence" value="ECO:0007669"/>
    <property type="project" value="TreeGrafter"/>
</dbReference>
<dbReference type="Gene3D" id="3.30.70.260">
    <property type="match status" value="1"/>
</dbReference>
<dbReference type="RefSeq" id="WP_084116341.1">
    <property type="nucleotide sequence ID" value="NZ_FWXH01000010.1"/>
</dbReference>
<dbReference type="EC" id="2.2.1.6" evidence="8"/>
<keyword evidence="5 8" id="KW-0028">Amino-acid biosynthesis</keyword>
<evidence type="ECO:0000313" key="11">
    <source>
        <dbReference type="Proteomes" id="UP000192468"/>
    </source>
</evidence>
<dbReference type="AlphaFoldDB" id="A0A1W1XNU0"/>
<evidence type="ECO:0000256" key="2">
    <source>
        <dbReference type="ARBA" id="ARBA00005025"/>
    </source>
</evidence>
<dbReference type="EMBL" id="FWXH01000010">
    <property type="protein sequence ID" value="SMC25639.1"/>
    <property type="molecule type" value="Genomic_DNA"/>
</dbReference>
<proteinExistence type="inferred from homology"/>
<dbReference type="OrthoDB" id="9787365at2"/>
<keyword evidence="8" id="KW-0808">Transferase</keyword>
<dbReference type="GO" id="GO:0003984">
    <property type="term" value="F:acetolactate synthase activity"/>
    <property type="evidence" value="ECO:0007669"/>
    <property type="project" value="UniProtKB-UniRule"/>
</dbReference>
<comment type="pathway">
    <text evidence="1 8">Amino-acid biosynthesis; L-isoleucine biosynthesis; L-isoleucine from 2-oxobutanoate: step 1/4.</text>
</comment>
<dbReference type="UniPathway" id="UPA00049">
    <property type="reaction ID" value="UER00059"/>
</dbReference>
<dbReference type="SUPFAM" id="SSF55021">
    <property type="entry name" value="ACT-like"/>
    <property type="match status" value="1"/>
</dbReference>
<dbReference type="InterPro" id="IPR004789">
    <property type="entry name" value="Acetalactate_synth_ssu"/>
</dbReference>
<feature type="domain" description="ACT" evidence="9">
    <location>
        <begin position="7"/>
        <end position="80"/>
    </location>
</feature>
<dbReference type="Proteomes" id="UP000192468">
    <property type="component" value="Unassembled WGS sequence"/>
</dbReference>
<accession>A0A1W1XNU0</accession>
<name>A0A1W1XNU0_9CLOT</name>
<dbReference type="PANTHER" id="PTHR30239:SF4">
    <property type="entry name" value="ACETOLACTATE SYNTHASE ISOZYME 1 SMALL SUBUNIT"/>
    <property type="match status" value="1"/>
</dbReference>
<evidence type="ECO:0000313" key="10">
    <source>
        <dbReference type="EMBL" id="SMC25639.1"/>
    </source>
</evidence>
<reference evidence="10 11" key="1">
    <citation type="submission" date="2017-04" db="EMBL/GenBank/DDBJ databases">
        <authorList>
            <person name="Afonso C.L."/>
            <person name="Miller P.J."/>
            <person name="Scott M.A."/>
            <person name="Spackman E."/>
            <person name="Goraichik I."/>
            <person name="Dimitrov K.M."/>
            <person name="Suarez D.L."/>
            <person name="Swayne D.E."/>
        </authorList>
    </citation>
    <scope>NUCLEOTIDE SEQUENCE [LARGE SCALE GENOMIC DNA]</scope>
    <source>
        <strain evidence="10 11">DSM 12555</strain>
    </source>
</reference>
<comment type="similarity">
    <text evidence="3 8">Belongs to the acetolactate synthase small subunit family.</text>
</comment>
<dbReference type="InterPro" id="IPR039557">
    <property type="entry name" value="AHAS_ACT"/>
</dbReference>
<dbReference type="GO" id="GO:0009097">
    <property type="term" value="P:isoleucine biosynthetic process"/>
    <property type="evidence" value="ECO:0007669"/>
    <property type="project" value="UniProtKB-UniRule"/>
</dbReference>
<gene>
    <name evidence="10" type="ORF">SAMN02745134_02513</name>
</gene>
<comment type="subunit">
    <text evidence="4 8">Dimer of large and small chains.</text>
</comment>